<dbReference type="FunFam" id="3.40.50.620:FF:000048">
    <property type="entry name" value="Isoleucine--tRNA ligase"/>
    <property type="match status" value="1"/>
</dbReference>
<dbReference type="Gene3D" id="3.40.50.620">
    <property type="entry name" value="HUPs"/>
    <property type="match status" value="2"/>
</dbReference>
<keyword evidence="8" id="KW-0547">Nucleotide-binding</keyword>
<evidence type="ECO:0000256" key="12">
    <source>
        <dbReference type="ARBA" id="ARBA00023146"/>
    </source>
</evidence>
<evidence type="ECO:0000313" key="17">
    <source>
        <dbReference type="EMBL" id="VAW91568.1"/>
    </source>
</evidence>
<dbReference type="GO" id="GO:0006428">
    <property type="term" value="P:isoleucyl-tRNA aminoacylation"/>
    <property type="evidence" value="ECO:0007669"/>
    <property type="project" value="InterPro"/>
</dbReference>
<keyword evidence="5" id="KW-0963">Cytoplasm</keyword>
<dbReference type="FunFam" id="3.40.50.620:FF:000042">
    <property type="entry name" value="Isoleucine--tRNA ligase"/>
    <property type="match status" value="1"/>
</dbReference>
<dbReference type="Pfam" id="PF06827">
    <property type="entry name" value="zf-FPG_IleRS"/>
    <property type="match status" value="1"/>
</dbReference>
<dbReference type="InterPro" id="IPR009008">
    <property type="entry name" value="Val/Leu/Ile-tRNA-synth_edit"/>
</dbReference>
<proteinExistence type="inferred from homology"/>
<dbReference type="InterPro" id="IPR014729">
    <property type="entry name" value="Rossmann-like_a/b/a_fold"/>
</dbReference>
<dbReference type="InterPro" id="IPR010663">
    <property type="entry name" value="Znf_FPG/IleRS"/>
</dbReference>
<dbReference type="GO" id="GO:0002161">
    <property type="term" value="F:aminoacyl-tRNA deacylase activity"/>
    <property type="evidence" value="ECO:0007669"/>
    <property type="project" value="InterPro"/>
</dbReference>
<dbReference type="SUPFAM" id="SSF50677">
    <property type="entry name" value="ValRS/IleRS/LeuRS editing domain"/>
    <property type="match status" value="1"/>
</dbReference>
<dbReference type="InterPro" id="IPR023585">
    <property type="entry name" value="Ile-tRNA-ligase_type1"/>
</dbReference>
<dbReference type="EC" id="6.1.1.5" evidence="4"/>
<evidence type="ECO:0000256" key="9">
    <source>
        <dbReference type="ARBA" id="ARBA00022833"/>
    </source>
</evidence>
<evidence type="ECO:0000259" key="15">
    <source>
        <dbReference type="Pfam" id="PF06827"/>
    </source>
</evidence>
<comment type="subcellular location">
    <subcellularLocation>
        <location evidence="2">Cytoplasm</location>
    </subcellularLocation>
</comment>
<dbReference type="InterPro" id="IPR013155">
    <property type="entry name" value="M/V/L/I-tRNA-synth_anticd-bd"/>
</dbReference>
<organism evidence="17">
    <name type="scientific">hydrothermal vent metagenome</name>
    <dbReference type="NCBI Taxonomy" id="652676"/>
    <lineage>
        <taxon>unclassified sequences</taxon>
        <taxon>metagenomes</taxon>
        <taxon>ecological metagenomes</taxon>
    </lineage>
</organism>
<evidence type="ECO:0000256" key="3">
    <source>
        <dbReference type="ARBA" id="ARBA00011245"/>
    </source>
</evidence>
<dbReference type="GO" id="GO:0046872">
    <property type="term" value="F:metal ion binding"/>
    <property type="evidence" value="ECO:0007669"/>
    <property type="project" value="UniProtKB-KW"/>
</dbReference>
<dbReference type="InterPro" id="IPR050081">
    <property type="entry name" value="Ile-tRNA_ligase"/>
</dbReference>
<evidence type="ECO:0000256" key="5">
    <source>
        <dbReference type="ARBA" id="ARBA00022490"/>
    </source>
</evidence>
<dbReference type="PANTHER" id="PTHR42765:SF1">
    <property type="entry name" value="ISOLEUCINE--TRNA LIGASE, MITOCHONDRIAL"/>
    <property type="match status" value="1"/>
</dbReference>
<evidence type="ECO:0000259" key="14">
    <source>
        <dbReference type="Pfam" id="PF00133"/>
    </source>
</evidence>
<dbReference type="PROSITE" id="PS00178">
    <property type="entry name" value="AA_TRNA_LIGASE_I"/>
    <property type="match status" value="1"/>
</dbReference>
<dbReference type="Gene3D" id="3.90.740.10">
    <property type="entry name" value="Valyl/Leucyl/Isoleucyl-tRNA synthetase, editing domain"/>
    <property type="match status" value="1"/>
</dbReference>
<evidence type="ECO:0000256" key="10">
    <source>
        <dbReference type="ARBA" id="ARBA00022840"/>
    </source>
</evidence>
<keyword evidence="12 17" id="KW-0030">Aminoacyl-tRNA synthetase</keyword>
<dbReference type="CDD" id="cd07960">
    <property type="entry name" value="Anticodon_Ia_Ile_BEm"/>
    <property type="match status" value="1"/>
</dbReference>
<evidence type="ECO:0000259" key="16">
    <source>
        <dbReference type="Pfam" id="PF08264"/>
    </source>
</evidence>
<dbReference type="GO" id="GO:0004822">
    <property type="term" value="F:isoleucine-tRNA ligase activity"/>
    <property type="evidence" value="ECO:0007669"/>
    <property type="project" value="UniProtKB-EC"/>
</dbReference>
<evidence type="ECO:0000256" key="2">
    <source>
        <dbReference type="ARBA" id="ARBA00004496"/>
    </source>
</evidence>
<evidence type="ECO:0000256" key="6">
    <source>
        <dbReference type="ARBA" id="ARBA00022598"/>
    </source>
</evidence>
<dbReference type="GO" id="GO:0005524">
    <property type="term" value="F:ATP binding"/>
    <property type="evidence" value="ECO:0007669"/>
    <property type="project" value="UniProtKB-KW"/>
</dbReference>
<evidence type="ECO:0000256" key="13">
    <source>
        <dbReference type="ARBA" id="ARBA00048359"/>
    </source>
</evidence>
<dbReference type="FunFam" id="1.10.730.20:FF:000001">
    <property type="entry name" value="Isoleucine--tRNA ligase"/>
    <property type="match status" value="1"/>
</dbReference>
<dbReference type="Gene3D" id="1.10.730.20">
    <property type="match status" value="1"/>
</dbReference>
<reference evidence="17" key="1">
    <citation type="submission" date="2018-06" db="EMBL/GenBank/DDBJ databases">
        <authorList>
            <person name="Zhirakovskaya E."/>
        </authorList>
    </citation>
    <scope>NUCLEOTIDE SEQUENCE</scope>
</reference>
<feature type="domain" description="Zinc finger FPG/IleRS-type" evidence="15">
    <location>
        <begin position="910"/>
        <end position="937"/>
    </location>
</feature>
<dbReference type="PRINTS" id="PR00984">
    <property type="entry name" value="TRNASYNTHILE"/>
</dbReference>
<dbReference type="PANTHER" id="PTHR42765">
    <property type="entry name" value="SOLEUCYL-TRNA SYNTHETASE"/>
    <property type="match status" value="1"/>
</dbReference>
<comment type="subunit">
    <text evidence="3">Monomer.</text>
</comment>
<evidence type="ECO:0000256" key="4">
    <source>
        <dbReference type="ARBA" id="ARBA00013165"/>
    </source>
</evidence>
<dbReference type="InterPro" id="IPR002301">
    <property type="entry name" value="Ile-tRNA-ligase"/>
</dbReference>
<dbReference type="GO" id="GO:0000049">
    <property type="term" value="F:tRNA binding"/>
    <property type="evidence" value="ECO:0007669"/>
    <property type="project" value="InterPro"/>
</dbReference>
<keyword evidence="7" id="KW-0479">Metal-binding</keyword>
<dbReference type="HAMAP" id="MF_02002">
    <property type="entry name" value="Ile_tRNA_synth_type1"/>
    <property type="match status" value="1"/>
</dbReference>
<dbReference type="InterPro" id="IPR033708">
    <property type="entry name" value="Anticodon_Ile_BEm"/>
</dbReference>
<accession>A0A3B0ZDS3</accession>
<evidence type="ECO:0000256" key="11">
    <source>
        <dbReference type="ARBA" id="ARBA00022917"/>
    </source>
</evidence>
<evidence type="ECO:0000256" key="7">
    <source>
        <dbReference type="ARBA" id="ARBA00022723"/>
    </source>
</evidence>
<dbReference type="InterPro" id="IPR009080">
    <property type="entry name" value="tRNAsynth_Ia_anticodon-bd"/>
</dbReference>
<dbReference type="NCBIfam" id="TIGR00392">
    <property type="entry name" value="ileS"/>
    <property type="match status" value="1"/>
</dbReference>
<evidence type="ECO:0000256" key="8">
    <source>
        <dbReference type="ARBA" id="ARBA00022741"/>
    </source>
</evidence>
<keyword evidence="9" id="KW-0862">Zinc</keyword>
<dbReference type="Pfam" id="PF08264">
    <property type="entry name" value="Anticodon_1"/>
    <property type="match status" value="1"/>
</dbReference>
<gene>
    <name evidence="17" type="ORF">MNBD_GAMMA21-1091</name>
</gene>
<dbReference type="Pfam" id="PF00133">
    <property type="entry name" value="tRNA-synt_1"/>
    <property type="match status" value="1"/>
</dbReference>
<comment type="cofactor">
    <cofactor evidence="1">
        <name>Zn(2+)</name>
        <dbReference type="ChEBI" id="CHEBI:29105"/>
    </cofactor>
</comment>
<keyword evidence="11" id="KW-0648">Protein biosynthesis</keyword>
<dbReference type="InterPro" id="IPR001412">
    <property type="entry name" value="aa-tRNA-synth_I_CS"/>
</dbReference>
<dbReference type="SUPFAM" id="SSF52374">
    <property type="entry name" value="Nucleotidylyl transferase"/>
    <property type="match status" value="1"/>
</dbReference>
<keyword evidence="6 17" id="KW-0436">Ligase</keyword>
<feature type="domain" description="Methionyl/Valyl/Leucyl/Isoleucyl-tRNA synthetase anticodon-binding" evidence="16">
    <location>
        <begin position="694"/>
        <end position="850"/>
    </location>
</feature>
<feature type="domain" description="Aminoacyl-tRNA synthetase class Ia" evidence="14">
    <location>
        <begin position="29"/>
        <end position="650"/>
    </location>
</feature>
<dbReference type="EMBL" id="UOFR01000012">
    <property type="protein sequence ID" value="VAW91568.1"/>
    <property type="molecule type" value="Genomic_DNA"/>
</dbReference>
<dbReference type="InterPro" id="IPR002300">
    <property type="entry name" value="aa-tRNA-synth_Ia"/>
</dbReference>
<evidence type="ECO:0000256" key="1">
    <source>
        <dbReference type="ARBA" id="ARBA00001947"/>
    </source>
</evidence>
<name>A0A3B0ZDS3_9ZZZZ</name>
<keyword evidence="10" id="KW-0067">ATP-binding</keyword>
<sequence length="949" mass="107894">MAEYKDTLNLPKTKFPMKANLAQREPAQVKKWEEMNLYGKLRDANKDKPRYVLHDGPPYANGDIHIGHAVNKILKDVIVKSRTLSGFDAPYIPGWDCHGLPIELQVEKKIGKAGQKVTASEFRDACRKYAAKQVDGQREDFKRLGVISDWDNPYLTMDYKFEADIVRALGKIIDNGHLHKGSKPVHWCASCGSALAEAEVEYEDKESPAIDVRFAILDFEALKTRLAHIDHTHLTDKVSAVIWTTTPWTLPANQAVAVNPGFEYSIIRCEGAGGHGEECFIFASDLVEACMKRYEVTNFRVVGTCAGEDLENLKLKHPFYDREVPIILGDHVTLEAGTGCVHTAPGHGQDDFIVGKKYNLKVDNPVGPNGVFVEGTPLFAGKHVFKANDDVLDVLRTQQALVHAEKLLHSYPHCWRHKTPIIFRATPQWFISMDQKQLRADSLTQIKETNWIPEWGKARIEGMMEGRPDWCISRQRTWGVPIALFVHKQTEKIHPDTINLLEQVASRIELHGVDAWFDMDIKDLLGDEAGDYYQVQDILDVWFDSGVSHFVVLNQREGYQDYPVADLYLEGSDQHRGWFNSSMVTSVAMNGRAPYKTALTHGFTVDSKGVKMSKSERNVLAPQKIMNQYGADILRLWVSATDYRGEIKVSDEIFKRTADAYRRIRNTSRYLLANLNDFDPDIHRVAVDKMVSLDRWAVSRAFELQKEITEAYENFEFHKIYQKIHNFCAVDMGSFYLDVIKDRVYTMPADSQARRSAQTAVFHIVEAMVRWFAPIMSFTAEELWSYIPGQRSDSVLFSEWYDFPEITKDPDGLDLAYWQQVIEVRDLVNKELERLRTAGEIGANLQAEVQLYCGREIYDGLKRLGDELRFVLITSSAELFIAGEPPKAAQHVTLSANDEIWIVVGASEHQKCERCWHFHKDVGNDSVHPTLCGRCVENISGDGEVRVFA</sequence>
<protein>
    <recommendedName>
        <fullName evidence="4">isoleucine--tRNA ligase</fullName>
        <ecNumber evidence="4">6.1.1.5</ecNumber>
    </recommendedName>
</protein>
<dbReference type="GO" id="GO:0005829">
    <property type="term" value="C:cytosol"/>
    <property type="evidence" value="ECO:0007669"/>
    <property type="project" value="TreeGrafter"/>
</dbReference>
<comment type="catalytic activity">
    <reaction evidence="13">
        <text>tRNA(Ile) + L-isoleucine + ATP = L-isoleucyl-tRNA(Ile) + AMP + diphosphate</text>
        <dbReference type="Rhea" id="RHEA:11060"/>
        <dbReference type="Rhea" id="RHEA-COMP:9666"/>
        <dbReference type="Rhea" id="RHEA-COMP:9695"/>
        <dbReference type="ChEBI" id="CHEBI:30616"/>
        <dbReference type="ChEBI" id="CHEBI:33019"/>
        <dbReference type="ChEBI" id="CHEBI:58045"/>
        <dbReference type="ChEBI" id="CHEBI:78442"/>
        <dbReference type="ChEBI" id="CHEBI:78528"/>
        <dbReference type="ChEBI" id="CHEBI:456215"/>
        <dbReference type="EC" id="6.1.1.5"/>
    </reaction>
</comment>
<dbReference type="AlphaFoldDB" id="A0A3B0ZDS3"/>
<dbReference type="SUPFAM" id="SSF47323">
    <property type="entry name" value="Anticodon-binding domain of a subclass of class I aminoacyl-tRNA synthetases"/>
    <property type="match status" value="1"/>
</dbReference>